<reference evidence="1 2" key="1">
    <citation type="submission" date="2020-12" db="EMBL/GenBank/DDBJ databases">
        <title>De novo assembly of Tibetan sheep genome.</title>
        <authorList>
            <person name="Li X."/>
        </authorList>
    </citation>
    <scope>NUCLEOTIDE SEQUENCE [LARGE SCALE GENOMIC DNA]</scope>
    <source>
        <tissue evidence="1">Heart</tissue>
    </source>
</reference>
<dbReference type="EMBL" id="JAEMGP010000002">
    <property type="protein sequence ID" value="KAG5213843.1"/>
    <property type="molecule type" value="Genomic_DNA"/>
</dbReference>
<organism evidence="1 2">
    <name type="scientific">Ovis aries</name>
    <name type="common">Sheep</name>
    <dbReference type="NCBI Taxonomy" id="9940"/>
    <lineage>
        <taxon>Eukaryota</taxon>
        <taxon>Metazoa</taxon>
        <taxon>Chordata</taxon>
        <taxon>Craniata</taxon>
        <taxon>Vertebrata</taxon>
        <taxon>Euteleostomi</taxon>
        <taxon>Mammalia</taxon>
        <taxon>Eutheria</taxon>
        <taxon>Laurasiatheria</taxon>
        <taxon>Artiodactyla</taxon>
        <taxon>Ruminantia</taxon>
        <taxon>Pecora</taxon>
        <taxon>Bovidae</taxon>
        <taxon>Caprinae</taxon>
        <taxon>Ovis</taxon>
    </lineage>
</organism>
<name>A0A836AMY0_SHEEP</name>
<gene>
    <name evidence="1" type="ORF">JEQ12_009629</name>
</gene>
<dbReference type="Proteomes" id="UP000664991">
    <property type="component" value="Unassembled WGS sequence"/>
</dbReference>
<sequence length="117" mass="13267">MSQEPRPFGLLQWDLQMISQCTRVLTDLKVDFHERGHFSGALQGGIIQYPCCPLLPVFLAEQYIIMAVSLVSSAANRNGFREQGYSNRRRENKRRLTLTIVKGTITALGTVVTLQHY</sequence>
<proteinExistence type="predicted"/>
<comment type="caution">
    <text evidence="1">The sequence shown here is derived from an EMBL/GenBank/DDBJ whole genome shotgun (WGS) entry which is preliminary data.</text>
</comment>
<protein>
    <submittedName>
        <fullName evidence="1">Uncharacterized protein</fullName>
    </submittedName>
</protein>
<accession>A0A836AMY0</accession>
<evidence type="ECO:0000313" key="1">
    <source>
        <dbReference type="EMBL" id="KAG5213843.1"/>
    </source>
</evidence>
<evidence type="ECO:0000313" key="2">
    <source>
        <dbReference type="Proteomes" id="UP000664991"/>
    </source>
</evidence>
<dbReference type="AlphaFoldDB" id="A0A836AMY0"/>